<name>A0A1S3K2I7_LINAN</name>
<feature type="compositionally biased region" description="Low complexity" evidence="1">
    <location>
        <begin position="67"/>
        <end position="104"/>
    </location>
</feature>
<protein>
    <submittedName>
        <fullName evidence="3">Uncharacterized protein LOC106178273</fullName>
    </submittedName>
</protein>
<feature type="compositionally biased region" description="Basic and acidic residues" evidence="1">
    <location>
        <begin position="208"/>
        <end position="225"/>
    </location>
</feature>
<feature type="region of interest" description="Disordered" evidence="1">
    <location>
        <begin position="1"/>
        <end position="227"/>
    </location>
</feature>
<accession>A0A1S3K2I7</accession>
<gene>
    <name evidence="3" type="primary">LOC106178273</name>
</gene>
<proteinExistence type="predicted"/>
<feature type="compositionally biased region" description="Polar residues" evidence="1">
    <location>
        <begin position="169"/>
        <end position="178"/>
    </location>
</feature>
<feature type="compositionally biased region" description="Polar residues" evidence="1">
    <location>
        <begin position="8"/>
        <end position="21"/>
    </location>
</feature>
<dbReference type="Proteomes" id="UP000085678">
    <property type="component" value="Unplaced"/>
</dbReference>
<organism evidence="2 3">
    <name type="scientific">Lingula anatina</name>
    <name type="common">Brachiopod</name>
    <name type="synonym">Lingula unguis</name>
    <dbReference type="NCBI Taxonomy" id="7574"/>
    <lineage>
        <taxon>Eukaryota</taxon>
        <taxon>Metazoa</taxon>
        <taxon>Spiralia</taxon>
        <taxon>Lophotrochozoa</taxon>
        <taxon>Brachiopoda</taxon>
        <taxon>Linguliformea</taxon>
        <taxon>Lingulata</taxon>
        <taxon>Lingulida</taxon>
        <taxon>Linguloidea</taxon>
        <taxon>Lingulidae</taxon>
        <taxon>Lingula</taxon>
    </lineage>
</organism>
<dbReference type="Pfam" id="PF15238">
    <property type="entry name" value="TEADIR3"/>
    <property type="match status" value="1"/>
</dbReference>
<evidence type="ECO:0000313" key="3">
    <source>
        <dbReference type="RefSeq" id="XP_013416853.1"/>
    </source>
</evidence>
<keyword evidence="2" id="KW-1185">Reference proteome</keyword>
<evidence type="ECO:0000313" key="2">
    <source>
        <dbReference type="Proteomes" id="UP000085678"/>
    </source>
</evidence>
<dbReference type="InterPro" id="IPR053819">
    <property type="entry name" value="TEADIR3_omega_loop"/>
</dbReference>
<sequence>MEDYRSHYNISKSTNMSSVPKTTGGKLGPSTYAVVPNRPPSGGKRGPSGPLANSSDEEDAGDAVNISVSSTSTTTSSPSTPSPNASSDYENVASPGGSSTASGPIYVRPPGFAHHGQEILKTPASKPSWRKKRAILAMKEGLKKREPTPPRPKSKKDPLPMRMRALPQSFFQQPNVPHNVSPGAAYPVLPPLMNRDSDVTEVRPVTPPEEKEKKNKAPKPPERKITLGNPDLLFKLFEGYGDEKKKGGTSIIKRGRPKKVHSTQGKAFVTGEDPFIMDAVAEKLFPQLSLESSKQQGYSGLGHSSQLHVVTLREGDKSVMLPALSREQNYSQMLSELVSHI</sequence>
<dbReference type="GeneID" id="106178273"/>
<reference evidence="3" key="1">
    <citation type="submission" date="2025-08" db="UniProtKB">
        <authorList>
            <consortium name="RefSeq"/>
        </authorList>
    </citation>
    <scope>IDENTIFICATION</scope>
    <source>
        <tissue evidence="3">Gonads</tissue>
    </source>
</reference>
<dbReference type="OrthoDB" id="10058719at2759"/>
<dbReference type="AlphaFoldDB" id="A0A1S3K2I7"/>
<dbReference type="KEGG" id="lak:106178273"/>
<evidence type="ECO:0000256" key="1">
    <source>
        <dbReference type="SAM" id="MobiDB-lite"/>
    </source>
</evidence>
<dbReference type="RefSeq" id="XP_013416853.1">
    <property type="nucleotide sequence ID" value="XM_013561399.1"/>
</dbReference>
<dbReference type="InParanoid" id="A0A1S3K2I7"/>